<dbReference type="InterPro" id="IPR019635">
    <property type="entry name" value="DUF2500"/>
</dbReference>
<organism evidence="2 3">
    <name type="scientific">Clostridium tepidiprofundi DSM 19306</name>
    <dbReference type="NCBI Taxonomy" id="1121338"/>
    <lineage>
        <taxon>Bacteria</taxon>
        <taxon>Bacillati</taxon>
        <taxon>Bacillota</taxon>
        <taxon>Clostridia</taxon>
        <taxon>Eubacteriales</taxon>
        <taxon>Clostridiaceae</taxon>
        <taxon>Clostridium</taxon>
    </lineage>
</organism>
<dbReference type="AlphaFoldDB" id="A0A151B6L6"/>
<evidence type="ECO:0000313" key="2">
    <source>
        <dbReference type="EMBL" id="KYH35546.1"/>
    </source>
</evidence>
<dbReference type="Gene3D" id="2.40.50.660">
    <property type="match status" value="1"/>
</dbReference>
<dbReference type="STRING" id="1121338.CLTEP_04850"/>
<name>A0A151B6L6_9CLOT</name>
<evidence type="ECO:0000313" key="3">
    <source>
        <dbReference type="Proteomes" id="UP000075531"/>
    </source>
</evidence>
<dbReference type="EMBL" id="LTBA01000002">
    <property type="protein sequence ID" value="KYH35546.1"/>
    <property type="molecule type" value="Genomic_DNA"/>
</dbReference>
<protein>
    <recommendedName>
        <fullName evidence="4">DUF2500 domain-containing protein</fullName>
    </recommendedName>
</protein>
<dbReference type="PATRIC" id="fig|1121338.3.peg.492"/>
<keyword evidence="1" id="KW-0472">Membrane</keyword>
<evidence type="ECO:0008006" key="4">
    <source>
        <dbReference type="Google" id="ProtNLM"/>
    </source>
</evidence>
<dbReference type="Proteomes" id="UP000075531">
    <property type="component" value="Unassembled WGS sequence"/>
</dbReference>
<dbReference type="Pfam" id="PF10694">
    <property type="entry name" value="DUF2500"/>
    <property type="match status" value="1"/>
</dbReference>
<proteinExistence type="predicted"/>
<dbReference type="OrthoDB" id="282886at2"/>
<keyword evidence="3" id="KW-1185">Reference proteome</keyword>
<sequence>MRFFMGGFPPIFMIFFAIILGVIIFSIIATAKNYYRNATSPILSEHARIVSKRTEVIRNSSMSGDNHTHNSSRTRYYVTFETDAGQRIELILSGKEYGLLAEGDIGLLTYQGEWYKKFEREIFR</sequence>
<reference evidence="2 3" key="1">
    <citation type="submission" date="2016-02" db="EMBL/GenBank/DDBJ databases">
        <title>Genome sequence of Clostridium tepidiprofundi DSM 19306.</title>
        <authorList>
            <person name="Poehlein A."/>
            <person name="Daniel R."/>
        </authorList>
    </citation>
    <scope>NUCLEOTIDE SEQUENCE [LARGE SCALE GENOMIC DNA]</scope>
    <source>
        <strain evidence="2 3">DSM 19306</strain>
    </source>
</reference>
<evidence type="ECO:0000256" key="1">
    <source>
        <dbReference type="SAM" id="Phobius"/>
    </source>
</evidence>
<comment type="caution">
    <text evidence="2">The sequence shown here is derived from an EMBL/GenBank/DDBJ whole genome shotgun (WGS) entry which is preliminary data.</text>
</comment>
<gene>
    <name evidence="2" type="ORF">CLTEP_04850</name>
</gene>
<keyword evidence="1" id="KW-1133">Transmembrane helix</keyword>
<keyword evidence="1" id="KW-0812">Transmembrane</keyword>
<dbReference type="RefSeq" id="WP_066822047.1">
    <property type="nucleotide sequence ID" value="NZ_LTBA01000002.1"/>
</dbReference>
<feature type="transmembrane region" description="Helical" evidence="1">
    <location>
        <begin position="12"/>
        <end position="31"/>
    </location>
</feature>
<accession>A0A151B6L6</accession>